<organism evidence="1 2">
    <name type="scientific">Sphingobacterium hungaricum</name>
    <dbReference type="NCBI Taxonomy" id="2082723"/>
    <lineage>
        <taxon>Bacteria</taxon>
        <taxon>Pseudomonadati</taxon>
        <taxon>Bacteroidota</taxon>
        <taxon>Sphingobacteriia</taxon>
        <taxon>Sphingobacteriales</taxon>
        <taxon>Sphingobacteriaceae</taxon>
        <taxon>Sphingobacterium</taxon>
    </lineage>
</organism>
<keyword evidence="2" id="KW-1185">Reference proteome</keyword>
<dbReference type="EMBL" id="PRDK01000005">
    <property type="protein sequence ID" value="MBE8713792.1"/>
    <property type="molecule type" value="Genomic_DNA"/>
</dbReference>
<accession>A0A928UZQ2</accession>
<gene>
    <name evidence="1" type="ORF">C4F49_08875</name>
</gene>
<sequence>MGIRFEKDTILNWINEMGKFLRLLVDKWESFDESTESVEVHQGYKDFFNTERQTFLTFDSDELTDYIVQHFQIEQIRPLALLFMYDGLLSSDKSEQQNLLLKAKFLLEYVAKETGNFSFEDFGHLKTIGDHLE</sequence>
<dbReference type="RefSeq" id="WP_196933946.1">
    <property type="nucleotide sequence ID" value="NZ_MU158697.1"/>
</dbReference>
<proteinExistence type="predicted"/>
<evidence type="ECO:0000313" key="2">
    <source>
        <dbReference type="Proteomes" id="UP000616201"/>
    </source>
</evidence>
<reference evidence="1" key="1">
    <citation type="submission" date="2018-02" db="EMBL/GenBank/DDBJ databases">
        <authorList>
            <person name="Vasarhelyi B.M."/>
            <person name="Deshmukh S."/>
            <person name="Balint B."/>
            <person name="Kukolya J."/>
        </authorList>
    </citation>
    <scope>NUCLEOTIDE SEQUENCE</scope>
    <source>
        <strain evidence="1">KB22</strain>
    </source>
</reference>
<name>A0A928UZQ2_9SPHI</name>
<protein>
    <submittedName>
        <fullName evidence="1">Uncharacterized protein</fullName>
    </submittedName>
</protein>
<comment type="caution">
    <text evidence="1">The sequence shown here is derived from an EMBL/GenBank/DDBJ whole genome shotgun (WGS) entry which is preliminary data.</text>
</comment>
<dbReference type="Proteomes" id="UP000616201">
    <property type="component" value="Unassembled WGS sequence"/>
</dbReference>
<evidence type="ECO:0000313" key="1">
    <source>
        <dbReference type="EMBL" id="MBE8713792.1"/>
    </source>
</evidence>
<dbReference type="AlphaFoldDB" id="A0A928UZQ2"/>